<keyword evidence="3" id="KW-0677">Repeat</keyword>
<dbReference type="FunFam" id="3.30.160.60:FF:000121">
    <property type="entry name" value="zinc finger protein 385B isoform X1"/>
    <property type="match status" value="1"/>
</dbReference>
<keyword evidence="2" id="KW-0479">Metal-binding</keyword>
<reference evidence="9" key="2">
    <citation type="submission" date="2025-09" db="UniProtKB">
        <authorList>
            <consortium name="Ensembl"/>
        </authorList>
    </citation>
    <scope>IDENTIFICATION</scope>
</reference>
<dbReference type="InterPro" id="IPR013087">
    <property type="entry name" value="Znf_C2H2_type"/>
</dbReference>
<reference evidence="9" key="1">
    <citation type="submission" date="2025-08" db="UniProtKB">
        <authorList>
            <consortium name="Ensembl"/>
        </authorList>
    </citation>
    <scope>IDENTIFICATION</scope>
</reference>
<dbReference type="Bgee" id="ENSNBRG00000018835">
    <property type="expression patterns" value="Expressed in camera-type eye and 2 other cell types or tissues"/>
</dbReference>
<dbReference type="InterPro" id="IPR003604">
    <property type="entry name" value="Matrin/U1-like-C_Znf_C2H2"/>
</dbReference>
<evidence type="ECO:0000256" key="2">
    <source>
        <dbReference type="ARBA" id="ARBA00022723"/>
    </source>
</evidence>
<dbReference type="Ensembl" id="ENSNBRT00000025293.1">
    <property type="protein sequence ID" value="ENSNBRP00000024645.1"/>
    <property type="gene ID" value="ENSNBRG00000018835.1"/>
</dbReference>
<dbReference type="GO" id="GO:0005634">
    <property type="term" value="C:nucleus"/>
    <property type="evidence" value="ECO:0007669"/>
    <property type="project" value="UniProtKB-SubCell"/>
</dbReference>
<dbReference type="GO" id="GO:0003676">
    <property type="term" value="F:nucleic acid binding"/>
    <property type="evidence" value="ECO:0007669"/>
    <property type="project" value="InterPro"/>
</dbReference>
<dbReference type="InterPro" id="IPR036236">
    <property type="entry name" value="Znf_C2H2_sf"/>
</dbReference>
<evidence type="ECO:0000256" key="4">
    <source>
        <dbReference type="ARBA" id="ARBA00022771"/>
    </source>
</evidence>
<dbReference type="GO" id="GO:0008270">
    <property type="term" value="F:zinc ion binding"/>
    <property type="evidence" value="ECO:0007669"/>
    <property type="project" value="UniProtKB-KW"/>
</dbReference>
<evidence type="ECO:0000256" key="3">
    <source>
        <dbReference type="ARBA" id="ARBA00022737"/>
    </source>
</evidence>
<dbReference type="STRING" id="32507.ENSNBRP00000024645"/>
<sequence length="350" mass="37780">ISSMDPVQKAVINHTFGVPQPLKKKQIISCNICHLRFNSTNQAEAHYKGHKHARKLKAMEAQKNRQRRAGDSVMLTPVSEVSSMELVTLSPPQISPSSQLSETASDTSAPEVPDAVGSTNESGVRAETSSTNGVPGTDDDKDPKKSKAHLHCPVCKVTVNSISQLEAHNSGTKHKLMLEGHSVLPRRRGKVVAARAGCKSKRLGSKGSVGVPSKNFQCEVCEIFVNSETQLSQHMNSRRHKDRLAGKPPKPKFTPHSKSQPSSSLAVSLSIKTQTKLALQKQLTKSLTTGFLPSPLTPPTLCTVATNPLALRHPVGTTTFIQTPFLGPALFRPAPGPLRATHTPIIFSPY</sequence>
<feature type="compositionally biased region" description="Low complexity" evidence="7">
    <location>
        <begin position="89"/>
        <end position="101"/>
    </location>
</feature>
<proteinExistence type="predicted"/>
<evidence type="ECO:0000256" key="5">
    <source>
        <dbReference type="ARBA" id="ARBA00022833"/>
    </source>
</evidence>
<feature type="compositionally biased region" description="Polar residues" evidence="7">
    <location>
        <begin position="117"/>
        <end position="134"/>
    </location>
</feature>
<dbReference type="InterPro" id="IPR051845">
    <property type="entry name" value="Znf385"/>
</dbReference>
<evidence type="ECO:0000256" key="7">
    <source>
        <dbReference type="SAM" id="MobiDB-lite"/>
    </source>
</evidence>
<protein>
    <submittedName>
        <fullName evidence="9">Zinc finger protein 385C</fullName>
    </submittedName>
</protein>
<dbReference type="SMART" id="SM00451">
    <property type="entry name" value="ZnF_U1"/>
    <property type="match status" value="3"/>
</dbReference>
<dbReference type="SMART" id="SM00355">
    <property type="entry name" value="ZnF_C2H2"/>
    <property type="match status" value="3"/>
</dbReference>
<dbReference type="PANTHER" id="PTHR23067:SF6">
    <property type="entry name" value="ZINC FINGER PROTEIN 385C"/>
    <property type="match status" value="1"/>
</dbReference>
<evidence type="ECO:0000313" key="10">
    <source>
        <dbReference type="Proteomes" id="UP000261580"/>
    </source>
</evidence>
<keyword evidence="5" id="KW-0862">Zinc</keyword>
<dbReference type="Pfam" id="PF12874">
    <property type="entry name" value="zf-met"/>
    <property type="match status" value="3"/>
</dbReference>
<dbReference type="OMA" id="ISGECEE"/>
<evidence type="ECO:0000256" key="1">
    <source>
        <dbReference type="ARBA" id="ARBA00004123"/>
    </source>
</evidence>
<evidence type="ECO:0000256" key="6">
    <source>
        <dbReference type="ARBA" id="ARBA00023242"/>
    </source>
</evidence>
<dbReference type="AlphaFoldDB" id="A0A3Q4HMB5"/>
<keyword evidence="4" id="KW-0863">Zinc-finger</keyword>
<comment type="subcellular location">
    <subcellularLocation>
        <location evidence="1">Nucleus</location>
    </subcellularLocation>
</comment>
<keyword evidence="6" id="KW-0539">Nucleus</keyword>
<evidence type="ECO:0000259" key="8">
    <source>
        <dbReference type="PROSITE" id="PS00028"/>
    </source>
</evidence>
<dbReference type="PANTHER" id="PTHR23067">
    <property type="entry name" value="DOUBLE-STRANDED RNA-BINDING ZINC FINGER PROTEIN"/>
    <property type="match status" value="1"/>
</dbReference>
<dbReference type="GeneTree" id="ENSGT00940000157202"/>
<feature type="region of interest" description="Disordered" evidence="7">
    <location>
        <begin position="232"/>
        <end position="266"/>
    </location>
</feature>
<dbReference type="Proteomes" id="UP000261580">
    <property type="component" value="Unassembled WGS sequence"/>
</dbReference>
<feature type="domain" description="C2H2-type" evidence="8">
    <location>
        <begin position="218"/>
        <end position="240"/>
    </location>
</feature>
<name>A0A3Q4HMB5_NEOBR</name>
<keyword evidence="10" id="KW-1185">Reference proteome</keyword>
<organism evidence="9 10">
    <name type="scientific">Neolamprologus brichardi</name>
    <name type="common">Fairy cichlid</name>
    <name type="synonym">Lamprologus brichardi</name>
    <dbReference type="NCBI Taxonomy" id="32507"/>
    <lineage>
        <taxon>Eukaryota</taxon>
        <taxon>Metazoa</taxon>
        <taxon>Chordata</taxon>
        <taxon>Craniata</taxon>
        <taxon>Vertebrata</taxon>
        <taxon>Euteleostomi</taxon>
        <taxon>Actinopterygii</taxon>
        <taxon>Neopterygii</taxon>
        <taxon>Teleostei</taxon>
        <taxon>Neoteleostei</taxon>
        <taxon>Acanthomorphata</taxon>
        <taxon>Ovalentaria</taxon>
        <taxon>Cichlomorphae</taxon>
        <taxon>Cichliformes</taxon>
        <taxon>Cichlidae</taxon>
        <taxon>African cichlids</taxon>
        <taxon>Pseudocrenilabrinae</taxon>
        <taxon>Lamprologini</taxon>
        <taxon>Neolamprologus</taxon>
    </lineage>
</organism>
<feature type="compositionally biased region" description="Low complexity" evidence="7">
    <location>
        <begin position="257"/>
        <end position="266"/>
    </location>
</feature>
<dbReference type="PROSITE" id="PS00028">
    <property type="entry name" value="ZINC_FINGER_C2H2_1"/>
    <property type="match status" value="2"/>
</dbReference>
<dbReference type="Gene3D" id="3.30.160.60">
    <property type="entry name" value="Classic Zinc Finger"/>
    <property type="match status" value="3"/>
</dbReference>
<accession>A0A3Q4HMB5</accession>
<evidence type="ECO:0000313" key="9">
    <source>
        <dbReference type="Ensembl" id="ENSNBRP00000024645.1"/>
    </source>
</evidence>
<feature type="region of interest" description="Disordered" evidence="7">
    <location>
        <begin position="89"/>
        <end position="149"/>
    </location>
</feature>
<feature type="domain" description="C2H2-type" evidence="8">
    <location>
        <begin position="30"/>
        <end position="52"/>
    </location>
</feature>
<dbReference type="SUPFAM" id="SSF57667">
    <property type="entry name" value="beta-beta-alpha zinc fingers"/>
    <property type="match status" value="3"/>
</dbReference>